<protein>
    <submittedName>
        <fullName evidence="1">Uncharacterized protein</fullName>
    </submittedName>
</protein>
<reference evidence="1" key="1">
    <citation type="submission" date="2022-08" db="EMBL/GenBank/DDBJ databases">
        <title>Genome Sequence of Pycnoporus sanguineus.</title>
        <authorList>
            <person name="Buettner E."/>
        </authorList>
    </citation>
    <scope>NUCLEOTIDE SEQUENCE</scope>
    <source>
        <strain evidence="1">CG-C14</strain>
    </source>
</reference>
<organism evidence="1 2">
    <name type="scientific">Trametes sanguinea</name>
    <dbReference type="NCBI Taxonomy" id="158606"/>
    <lineage>
        <taxon>Eukaryota</taxon>
        <taxon>Fungi</taxon>
        <taxon>Dikarya</taxon>
        <taxon>Basidiomycota</taxon>
        <taxon>Agaricomycotina</taxon>
        <taxon>Agaricomycetes</taxon>
        <taxon>Polyporales</taxon>
        <taxon>Polyporaceae</taxon>
        <taxon>Trametes</taxon>
    </lineage>
</organism>
<proteinExistence type="predicted"/>
<name>A0ACC1MED7_9APHY</name>
<accession>A0ACC1MED7</accession>
<dbReference type="Proteomes" id="UP001144978">
    <property type="component" value="Unassembled WGS sequence"/>
</dbReference>
<gene>
    <name evidence="1" type="ORF">NUW54_g14266</name>
</gene>
<sequence length="199" mass="22434">MAKMGTDGRRSLPRFRRAGLVYSKDGRSVLGVRTNEVGLDRQGRMKDSFEPGMEFRARVTLLAEGAHGSLSKEAIRRFKLRQGRDPQTYGLGLKEVWRVDPSKHEPGKVVHTMGWPLDLHTYGGGWVYHMADGLVTLGFVIGLDYANPYISPYREFQVRGHIAGMKSRADSVLAYETSPIFPRSALGRRHPDSVRRARH</sequence>
<evidence type="ECO:0000313" key="2">
    <source>
        <dbReference type="Proteomes" id="UP001144978"/>
    </source>
</evidence>
<evidence type="ECO:0000313" key="1">
    <source>
        <dbReference type="EMBL" id="KAJ2963833.1"/>
    </source>
</evidence>
<keyword evidence="2" id="KW-1185">Reference proteome</keyword>
<dbReference type="EMBL" id="JANSHE010007215">
    <property type="protein sequence ID" value="KAJ2963833.1"/>
    <property type="molecule type" value="Genomic_DNA"/>
</dbReference>
<comment type="caution">
    <text evidence="1">The sequence shown here is derived from an EMBL/GenBank/DDBJ whole genome shotgun (WGS) entry which is preliminary data.</text>
</comment>